<dbReference type="Pfam" id="PF00881">
    <property type="entry name" value="Nitroreductase"/>
    <property type="match status" value="1"/>
</dbReference>
<keyword evidence="12" id="KW-1185">Reference proteome</keyword>
<reference evidence="12" key="2">
    <citation type="submission" date="2014-11" db="EMBL/GenBank/DDBJ databases">
        <title>Draft genome sequence of Hydrogenophaga intermedia S1.</title>
        <authorList>
            <person name="Gan H.M."/>
            <person name="Chew T.H."/>
            <person name="Stolz A."/>
        </authorList>
    </citation>
    <scope>NUCLEOTIDE SEQUENCE [LARGE SCALE GENOMIC DNA]</scope>
    <source>
        <strain evidence="12">S1</strain>
    </source>
</reference>
<dbReference type="PANTHER" id="PTHR43821">
    <property type="entry name" value="NAD(P)H NITROREDUCTASE YDJA-RELATED"/>
    <property type="match status" value="1"/>
</dbReference>
<reference evidence="12" key="1">
    <citation type="submission" date="2014-02" db="EMBL/GenBank/DDBJ databases">
        <authorList>
            <person name="Gan H."/>
        </authorList>
    </citation>
    <scope>NUCLEOTIDE SEQUENCE [LARGE SCALE GENOMIC DNA]</scope>
    <source>
        <strain evidence="12">S1</strain>
    </source>
</reference>
<evidence type="ECO:0000256" key="5">
    <source>
        <dbReference type="ARBA" id="ARBA00023002"/>
    </source>
</evidence>
<evidence type="ECO:0000256" key="4">
    <source>
        <dbReference type="ARBA" id="ARBA00022857"/>
    </source>
</evidence>
<feature type="binding site" evidence="8">
    <location>
        <position position="45"/>
    </location>
    <ligand>
        <name>FMN</name>
        <dbReference type="ChEBI" id="CHEBI:58210"/>
        <note>ligand shared between dimeric partners</note>
    </ligand>
</feature>
<dbReference type="Proteomes" id="UP000028878">
    <property type="component" value="Unassembled WGS sequence"/>
</dbReference>
<gene>
    <name evidence="11" type="ORF">BN948_00815</name>
</gene>
<evidence type="ECO:0000256" key="3">
    <source>
        <dbReference type="ARBA" id="ARBA00022643"/>
    </source>
</evidence>
<dbReference type="GO" id="GO:0016491">
    <property type="term" value="F:oxidoreductase activity"/>
    <property type="evidence" value="ECO:0007669"/>
    <property type="project" value="UniProtKB-UniRule"/>
</dbReference>
<evidence type="ECO:0000259" key="10">
    <source>
        <dbReference type="Pfam" id="PF00881"/>
    </source>
</evidence>
<name>A0A1L1PEB5_HYDIT</name>
<dbReference type="PIRSF" id="PIRSF000232">
    <property type="entry name" value="YdjA"/>
    <property type="match status" value="1"/>
</dbReference>
<dbReference type="InterPro" id="IPR000415">
    <property type="entry name" value="Nitroreductase-like"/>
</dbReference>
<organism evidence="11 12">
    <name type="scientific">Hydrogenophaga intermedia</name>
    <dbReference type="NCBI Taxonomy" id="65786"/>
    <lineage>
        <taxon>Bacteria</taxon>
        <taxon>Pseudomonadati</taxon>
        <taxon>Pseudomonadota</taxon>
        <taxon>Betaproteobacteria</taxon>
        <taxon>Burkholderiales</taxon>
        <taxon>Comamonadaceae</taxon>
        <taxon>Hydrogenophaga</taxon>
    </lineage>
</organism>
<keyword evidence="6 7" id="KW-0520">NAD</keyword>
<evidence type="ECO:0000256" key="8">
    <source>
        <dbReference type="PIRSR" id="PIRSR000232-1"/>
    </source>
</evidence>
<keyword evidence="5 7" id="KW-0560">Oxidoreductase</keyword>
<dbReference type="SUPFAM" id="SSF55469">
    <property type="entry name" value="FMN-dependent nitroreductase-like"/>
    <property type="match status" value="1"/>
</dbReference>
<dbReference type="InterPro" id="IPR029479">
    <property type="entry name" value="Nitroreductase"/>
</dbReference>
<dbReference type="AlphaFoldDB" id="A0A1L1PEB5"/>
<evidence type="ECO:0000256" key="2">
    <source>
        <dbReference type="ARBA" id="ARBA00022630"/>
    </source>
</evidence>
<sequence length="202" mass="21353">MNAPDLPPADPLAPLLSRVSVGTKYLREPAPSPDDLLRMATAALRAPDHAGLVPYRFAVVRGAAKQRLADLFEAAARAHGKSAEQALRDRERATAPPLLVAVIARIDAGHPLATVHEQWIALGGALANFLTAAHALGYGGKMLSGSKVRDHAVMSAFCRPGETLVGWVVLGTPQGVGRPKFDKPTPDELLGEWPGPADTQDL</sequence>
<dbReference type="RefSeq" id="WP_009519109.1">
    <property type="nucleotide sequence ID" value="NZ_CCAE010000004.1"/>
</dbReference>
<comment type="similarity">
    <text evidence="1 7">Belongs to the nitroreductase family.</text>
</comment>
<feature type="binding site" evidence="8">
    <location>
        <position position="49"/>
    </location>
    <ligand>
        <name>FMN</name>
        <dbReference type="ChEBI" id="CHEBI:58210"/>
        <note>ligand shared between dimeric partners</note>
    </ligand>
</feature>
<feature type="domain" description="Nitroreductase" evidence="10">
    <location>
        <begin position="17"/>
        <end position="171"/>
    </location>
</feature>
<keyword evidence="2 7" id="KW-0285">Flavoprotein</keyword>
<evidence type="ECO:0000256" key="9">
    <source>
        <dbReference type="SAM" id="MobiDB-lite"/>
    </source>
</evidence>
<evidence type="ECO:0000313" key="11">
    <source>
        <dbReference type="EMBL" id="CDN86413.1"/>
    </source>
</evidence>
<keyword evidence="3 7" id="KW-0288">FMN</keyword>
<dbReference type="EC" id="1.-.-.-" evidence="7"/>
<feature type="region of interest" description="Disordered" evidence="9">
    <location>
        <begin position="176"/>
        <end position="202"/>
    </location>
</feature>
<dbReference type="InterPro" id="IPR026021">
    <property type="entry name" value="YdjA-like"/>
</dbReference>
<evidence type="ECO:0000313" key="12">
    <source>
        <dbReference type="Proteomes" id="UP000028878"/>
    </source>
</evidence>
<evidence type="ECO:0000256" key="7">
    <source>
        <dbReference type="PIRNR" id="PIRNR000232"/>
    </source>
</evidence>
<evidence type="ECO:0000256" key="6">
    <source>
        <dbReference type="ARBA" id="ARBA00023027"/>
    </source>
</evidence>
<accession>A0A1L1PEB5</accession>
<dbReference type="InterPro" id="IPR052530">
    <property type="entry name" value="NAD(P)H_nitroreductase"/>
</dbReference>
<proteinExistence type="inferred from homology"/>
<comment type="cofactor">
    <cofactor evidence="8">
        <name>FMN</name>
        <dbReference type="ChEBI" id="CHEBI:58210"/>
    </cofactor>
    <text evidence="8">Binds 1 FMN per subunit.</text>
</comment>
<feature type="binding site" description="in other chain" evidence="8">
    <location>
        <begin position="18"/>
        <end position="20"/>
    </location>
    <ligand>
        <name>FMN</name>
        <dbReference type="ChEBI" id="CHEBI:58210"/>
        <note>ligand shared between dimeric partners</note>
    </ligand>
</feature>
<dbReference type="EMBL" id="CCAE010000004">
    <property type="protein sequence ID" value="CDN86413.1"/>
    <property type="molecule type" value="Genomic_DNA"/>
</dbReference>
<evidence type="ECO:0000256" key="1">
    <source>
        <dbReference type="ARBA" id="ARBA00007118"/>
    </source>
</evidence>
<feature type="binding site" description="in other chain" evidence="8">
    <location>
        <begin position="142"/>
        <end position="144"/>
    </location>
    <ligand>
        <name>FMN</name>
        <dbReference type="ChEBI" id="CHEBI:58210"/>
        <note>ligand shared between dimeric partners</note>
    </ligand>
</feature>
<dbReference type="Gene3D" id="3.40.109.10">
    <property type="entry name" value="NADH Oxidase"/>
    <property type="match status" value="1"/>
</dbReference>
<keyword evidence="4 7" id="KW-0521">NADP</keyword>
<dbReference type="PANTHER" id="PTHR43821:SF1">
    <property type="entry name" value="NAD(P)H NITROREDUCTASE YDJA-RELATED"/>
    <property type="match status" value="1"/>
</dbReference>
<protein>
    <recommendedName>
        <fullName evidence="7">Putative NAD(P)H nitroreductase</fullName>
        <ecNumber evidence="7">1.-.-.-</ecNumber>
    </recommendedName>
</protein>